<keyword evidence="3" id="KW-1185">Reference proteome</keyword>
<organism evidence="2 3">
    <name type="scientific">Selenomonas artemidis F0399</name>
    <dbReference type="NCBI Taxonomy" id="749551"/>
    <lineage>
        <taxon>Bacteria</taxon>
        <taxon>Bacillati</taxon>
        <taxon>Bacillota</taxon>
        <taxon>Negativicutes</taxon>
        <taxon>Selenomonadales</taxon>
        <taxon>Selenomonadaceae</taxon>
        <taxon>Selenomonas</taxon>
    </lineage>
</organism>
<feature type="region of interest" description="Disordered" evidence="1">
    <location>
        <begin position="1"/>
        <end position="27"/>
    </location>
</feature>
<name>E7N413_9FIRM</name>
<dbReference type="EMBL" id="AECV01000041">
    <property type="protein sequence ID" value="EFW29054.1"/>
    <property type="molecule type" value="Genomic_DNA"/>
</dbReference>
<proteinExistence type="predicted"/>
<dbReference type="STRING" id="749551.HMPREF9555_01754"/>
<dbReference type="HOGENOM" id="CLU_1554214_0_0_9"/>
<evidence type="ECO:0000256" key="1">
    <source>
        <dbReference type="SAM" id="MobiDB-lite"/>
    </source>
</evidence>
<dbReference type="AlphaFoldDB" id="E7N413"/>
<feature type="compositionally biased region" description="Basic and acidic residues" evidence="1">
    <location>
        <begin position="16"/>
        <end position="27"/>
    </location>
</feature>
<gene>
    <name evidence="2" type="ORF">HMPREF9555_01754</name>
</gene>
<dbReference type="Proteomes" id="UP000004633">
    <property type="component" value="Unassembled WGS sequence"/>
</dbReference>
<evidence type="ECO:0008006" key="4">
    <source>
        <dbReference type="Google" id="ProtNLM"/>
    </source>
</evidence>
<reference evidence="2 3" key="1">
    <citation type="submission" date="2010-08" db="EMBL/GenBank/DDBJ databases">
        <authorList>
            <person name="Weinstock G."/>
            <person name="Sodergren E."/>
            <person name="Clifton S."/>
            <person name="Fulton L."/>
            <person name="Fulton B."/>
            <person name="Courtney L."/>
            <person name="Fronick C."/>
            <person name="Harrison M."/>
            <person name="Strong C."/>
            <person name="Farmer C."/>
            <person name="Delahaunty K."/>
            <person name="Markovic C."/>
            <person name="Hall O."/>
            <person name="Minx P."/>
            <person name="Tomlinson C."/>
            <person name="Mitreva M."/>
            <person name="Hou S."/>
            <person name="Chen J."/>
            <person name="Wollam A."/>
            <person name="Pepin K.H."/>
            <person name="Johnson M."/>
            <person name="Bhonagiri V."/>
            <person name="Zhang X."/>
            <person name="Suruliraj S."/>
            <person name="Warren W."/>
            <person name="Chinwalla A."/>
            <person name="Mardis E.R."/>
            <person name="Wilson R.K."/>
        </authorList>
    </citation>
    <scope>NUCLEOTIDE SEQUENCE [LARGE SCALE GENOMIC DNA]</scope>
    <source>
        <strain evidence="2 3">F0399</strain>
    </source>
</reference>
<evidence type="ECO:0000313" key="2">
    <source>
        <dbReference type="EMBL" id="EFW29054.1"/>
    </source>
</evidence>
<comment type="caution">
    <text evidence="2">The sequence shown here is derived from an EMBL/GenBank/DDBJ whole genome shotgun (WGS) entry which is preliminary data.</text>
</comment>
<evidence type="ECO:0000313" key="3">
    <source>
        <dbReference type="Proteomes" id="UP000004633"/>
    </source>
</evidence>
<accession>E7N413</accession>
<sequence>MVGKHQKMAGHTSLRGSEDMNKKKVRKDPDALVDAFADAIIGRIGGMVEESVKEHLTDLEKRILERLPEVVHIPPHPVDAPRERLMPLREVAEVLGCSEDTVKNRMAAGQLAWITEQGTKERKVPYSWLLEYIHGHTRYTGLFHQRRELPDSEGIGAASAAIVKESRLRRVS</sequence>
<protein>
    <recommendedName>
        <fullName evidence="4">Helix-turn-helix domain-containing protein</fullName>
    </recommendedName>
</protein>